<keyword evidence="1" id="KW-0812">Transmembrane</keyword>
<dbReference type="SUPFAM" id="SSF49599">
    <property type="entry name" value="TRAF domain-like"/>
    <property type="match status" value="1"/>
</dbReference>
<proteinExistence type="predicted"/>
<dbReference type="CDD" id="cd00121">
    <property type="entry name" value="MATH"/>
    <property type="match status" value="1"/>
</dbReference>
<keyword evidence="3" id="KW-1185">Reference proteome</keyword>
<evidence type="ECO:0000313" key="3">
    <source>
        <dbReference type="Proteomes" id="UP000887578"/>
    </source>
</evidence>
<reference evidence="4" key="1">
    <citation type="submission" date="2022-11" db="UniProtKB">
        <authorList>
            <consortium name="WormBaseParasite"/>
        </authorList>
    </citation>
    <scope>IDENTIFICATION</scope>
</reference>
<dbReference type="WBParaSite" id="PDA_v2.g29662.t1">
    <property type="protein sequence ID" value="PDA_v2.g29662.t1"/>
    <property type="gene ID" value="PDA_v2.g29662"/>
</dbReference>
<dbReference type="CDD" id="cd18186">
    <property type="entry name" value="BTB_POZ_ZBTB_KLHL-like"/>
    <property type="match status" value="1"/>
</dbReference>
<evidence type="ECO:0000259" key="2">
    <source>
        <dbReference type="PROSITE" id="PS50097"/>
    </source>
</evidence>
<dbReference type="PROSITE" id="PS50097">
    <property type="entry name" value="BTB"/>
    <property type="match status" value="1"/>
</dbReference>
<dbReference type="GO" id="GO:0030163">
    <property type="term" value="P:protein catabolic process"/>
    <property type="evidence" value="ECO:0007669"/>
    <property type="project" value="UniProtKB-ARBA"/>
</dbReference>
<evidence type="ECO:0000313" key="4">
    <source>
        <dbReference type="WBParaSite" id="PDA_v2.g29662.t1"/>
    </source>
</evidence>
<dbReference type="InterPro" id="IPR002083">
    <property type="entry name" value="MATH/TRAF_dom"/>
</dbReference>
<dbReference type="AlphaFoldDB" id="A0A914QEB1"/>
<evidence type="ECO:0000256" key="1">
    <source>
        <dbReference type="SAM" id="Phobius"/>
    </source>
</evidence>
<dbReference type="Gene3D" id="3.30.710.10">
    <property type="entry name" value="Potassium Channel Kv1.1, Chain A"/>
    <property type="match status" value="1"/>
</dbReference>
<sequence>MSKKIEKSNAAVSHGKAFFFFSTLTLFFYLSVYLSKKMPHIPFSFQWTIPEDQLIPLKDSINGRLLSTPISNTLSFEYYLKIYPNGDVDKHRGKAWIFLHLKLGNQKKVDTEFTITVKSANISRKCSYSYVKSNGFGHYIAKTNELFDPDKNFFVDGKFTVKIDGTFKFGDDISEAIEQQKWDGAVLGDKLWKDDTKDFTIVVDGEETKAHKLILYSQSDVFSAMLKSNMKESNENKVVISDFSFDIVEAAVKMIYNCNCVTSFSIDDLMSLLQFFDKYQIPELKDKVESVLIGKISSISVCRLTNCAILTNSKKLGNACVEFLEVSFASKTPLSDIEILDKDIAFEILQNLVCHSVKTE</sequence>
<dbReference type="Pfam" id="PF00651">
    <property type="entry name" value="BTB"/>
    <property type="match status" value="1"/>
</dbReference>
<keyword evidence="1" id="KW-1133">Transmembrane helix</keyword>
<dbReference type="InterPro" id="IPR011333">
    <property type="entry name" value="SKP1/BTB/POZ_sf"/>
</dbReference>
<dbReference type="Proteomes" id="UP000887578">
    <property type="component" value="Unplaced"/>
</dbReference>
<organism evidence="3 4">
    <name type="scientific">Panagrolaimus davidi</name>
    <dbReference type="NCBI Taxonomy" id="227884"/>
    <lineage>
        <taxon>Eukaryota</taxon>
        <taxon>Metazoa</taxon>
        <taxon>Ecdysozoa</taxon>
        <taxon>Nematoda</taxon>
        <taxon>Chromadorea</taxon>
        <taxon>Rhabditida</taxon>
        <taxon>Tylenchina</taxon>
        <taxon>Panagrolaimomorpha</taxon>
        <taxon>Panagrolaimoidea</taxon>
        <taxon>Panagrolaimidae</taxon>
        <taxon>Panagrolaimus</taxon>
    </lineage>
</organism>
<dbReference type="InterPro" id="IPR008974">
    <property type="entry name" value="TRAF-like"/>
</dbReference>
<dbReference type="SMART" id="SM00225">
    <property type="entry name" value="BTB"/>
    <property type="match status" value="1"/>
</dbReference>
<name>A0A914QEB1_9BILA</name>
<dbReference type="SUPFAM" id="SSF54695">
    <property type="entry name" value="POZ domain"/>
    <property type="match status" value="1"/>
</dbReference>
<feature type="transmembrane region" description="Helical" evidence="1">
    <location>
        <begin position="17"/>
        <end position="34"/>
    </location>
</feature>
<dbReference type="PANTHER" id="PTHR24413">
    <property type="entry name" value="SPECKLE-TYPE POZ PROTEIN"/>
    <property type="match status" value="1"/>
</dbReference>
<keyword evidence="1" id="KW-0472">Membrane</keyword>
<dbReference type="Gene3D" id="2.60.210.10">
    <property type="entry name" value="Apoptosis, Tumor Necrosis Factor Receptor Associated Protein 2, Chain A"/>
    <property type="match status" value="1"/>
</dbReference>
<dbReference type="InterPro" id="IPR000210">
    <property type="entry name" value="BTB/POZ_dom"/>
</dbReference>
<protein>
    <submittedName>
        <fullName evidence="4">BTB domain-containing protein</fullName>
    </submittedName>
</protein>
<feature type="domain" description="BTB" evidence="2">
    <location>
        <begin position="197"/>
        <end position="257"/>
    </location>
</feature>
<accession>A0A914QEB1</accession>